<dbReference type="InterPro" id="IPR027417">
    <property type="entry name" value="P-loop_NTPase"/>
</dbReference>
<feature type="domain" description="HTH luxR-type" evidence="4">
    <location>
        <begin position="880"/>
        <end position="942"/>
    </location>
</feature>
<dbReference type="Gene3D" id="1.10.10.10">
    <property type="entry name" value="Winged helix-like DNA-binding domain superfamily/Winged helix DNA-binding domain"/>
    <property type="match status" value="1"/>
</dbReference>
<accession>A0A852ZEC6</accession>
<evidence type="ECO:0000259" key="4">
    <source>
        <dbReference type="PROSITE" id="PS50043"/>
    </source>
</evidence>
<dbReference type="SUPFAM" id="SSF46894">
    <property type="entry name" value="C-terminal effector domain of the bipartite response regulators"/>
    <property type="match status" value="1"/>
</dbReference>
<dbReference type="Proteomes" id="UP000579605">
    <property type="component" value="Unassembled WGS sequence"/>
</dbReference>
<dbReference type="AlphaFoldDB" id="A0A852ZEC6"/>
<dbReference type="Pfam" id="PF13191">
    <property type="entry name" value="AAA_16"/>
    <property type="match status" value="1"/>
</dbReference>
<evidence type="ECO:0000256" key="1">
    <source>
        <dbReference type="ARBA" id="ARBA00022741"/>
    </source>
</evidence>
<evidence type="ECO:0000313" key="6">
    <source>
        <dbReference type="Proteomes" id="UP000579605"/>
    </source>
</evidence>
<dbReference type="InterPro" id="IPR041664">
    <property type="entry name" value="AAA_16"/>
</dbReference>
<evidence type="ECO:0000256" key="2">
    <source>
        <dbReference type="ARBA" id="ARBA00022840"/>
    </source>
</evidence>
<keyword evidence="1" id="KW-0547">Nucleotide-binding</keyword>
<evidence type="ECO:0000256" key="3">
    <source>
        <dbReference type="SAM" id="MobiDB-lite"/>
    </source>
</evidence>
<comment type="caution">
    <text evidence="5">The sequence shown here is derived from an EMBL/GenBank/DDBJ whole genome shotgun (WGS) entry which is preliminary data.</text>
</comment>
<dbReference type="GO" id="GO:0005737">
    <property type="term" value="C:cytoplasm"/>
    <property type="evidence" value="ECO:0007669"/>
    <property type="project" value="TreeGrafter"/>
</dbReference>
<keyword evidence="6" id="KW-1185">Reference proteome</keyword>
<dbReference type="RefSeq" id="WP_202889289.1">
    <property type="nucleotide sequence ID" value="NZ_BAAARR010000024.1"/>
</dbReference>
<dbReference type="GO" id="GO:0006355">
    <property type="term" value="P:regulation of DNA-templated transcription"/>
    <property type="evidence" value="ECO:0007669"/>
    <property type="project" value="InterPro"/>
</dbReference>
<protein>
    <submittedName>
        <fullName evidence="5">DNA-binding CsgD family transcriptional regulator</fullName>
    </submittedName>
</protein>
<keyword evidence="5" id="KW-0238">DNA-binding</keyword>
<dbReference type="Pfam" id="PF00196">
    <property type="entry name" value="GerE"/>
    <property type="match status" value="1"/>
</dbReference>
<dbReference type="InterPro" id="IPR000792">
    <property type="entry name" value="Tscrpt_reg_LuxR_C"/>
</dbReference>
<sequence>MLVGREAERARIDALLDDARAGVSAALVLRGEPGIGKTALLDHAAERAAGLRVLRAAGVESEAELPFAGLHQLLRPVLGRLPALPGPQRQALEGAFGLRTILGTILGTTPAADPGAPGGGDRFLLGASVLSLLAEAAEDGPLLCLVDDAQWLDPTSAQALVFAARRLDREGVVAVFAVRDHSDVFSRTGLPELPLTGLDDDSALGLLSSVDAELPGAVREELLAQTGGNPLALRELPALMRSARGRLPGPMPLTSRVLDAFHHRIRALPASARAFLLAAAADDTGEVAVVLRAAAELGAGLDDLQAVEEHRLVSLAGDVLAFGHPLIRAAAYHGAPLAQRLAAHTALAAAYSAQHDTDRRAWHLAAAATGPDEAVAEALAAAAGRAAARGGHHAAATGYERAARLSADPAAAALRTALACEAGVHSGQPQWARVRAEHAAPHVDEPSLRARLLEVRAAAAFGQGDLRGAHHLLAEGAALVAPRDRGRAGWMLMRAVHAAWATPTDRALIAASVDELETLDLPADDPLTSVFWLARWAMAVPLRRDTAGFPPLDTVLARARSAGTEAGPRALVEVASRAFVLGRDEEVADIAAGLVTDARARGMLSALPAGLGYATLTQALLGRHRDALVSGDEGMRIARDTDQPLWESYTAGALAHLAAVRGDEAGCREFAETAGAGRSASSGSPAGSLAGLATAQAALALLDLGYGRVQAAFDRLVSLVEGPQGHQNVPVRSVPDLTEAAVRLGRPDDVAAPLATYATWADAVRRPWSDALLARCRALTTPGPDAERHFLRALDLHDPRHRPFDRARTELSFGEWLRRGRRRSDARGRLASALRTFEEIGARPWVERARAELGAAGHAGHAVNAGGDRDARPGNSAGRAGEAGVRLTPQELQITELAASGLSNRDIAARLYLSPRTVAYHLYKAYPKLGISSRGELGRVSP</sequence>
<dbReference type="SUPFAM" id="SSF52540">
    <property type="entry name" value="P-loop containing nucleoside triphosphate hydrolases"/>
    <property type="match status" value="1"/>
</dbReference>
<dbReference type="InterPro" id="IPR036388">
    <property type="entry name" value="WH-like_DNA-bd_sf"/>
</dbReference>
<organism evidence="5 6">
    <name type="scientific">Actinopolymorpha rutila</name>
    <dbReference type="NCBI Taxonomy" id="446787"/>
    <lineage>
        <taxon>Bacteria</taxon>
        <taxon>Bacillati</taxon>
        <taxon>Actinomycetota</taxon>
        <taxon>Actinomycetes</taxon>
        <taxon>Propionibacteriales</taxon>
        <taxon>Actinopolymorphaceae</taxon>
        <taxon>Actinopolymorpha</taxon>
    </lineage>
</organism>
<gene>
    <name evidence="5" type="ORF">F4554_002846</name>
</gene>
<dbReference type="CDD" id="cd06170">
    <property type="entry name" value="LuxR_C_like"/>
    <property type="match status" value="1"/>
</dbReference>
<dbReference type="InterPro" id="IPR016032">
    <property type="entry name" value="Sig_transdc_resp-reg_C-effctor"/>
</dbReference>
<dbReference type="PROSITE" id="PS50043">
    <property type="entry name" value="HTH_LUXR_2"/>
    <property type="match status" value="1"/>
</dbReference>
<dbReference type="GO" id="GO:0005524">
    <property type="term" value="F:ATP binding"/>
    <property type="evidence" value="ECO:0007669"/>
    <property type="project" value="UniProtKB-KW"/>
</dbReference>
<reference evidence="5 6" key="1">
    <citation type="submission" date="2020-07" db="EMBL/GenBank/DDBJ databases">
        <title>Sequencing the genomes of 1000 actinobacteria strains.</title>
        <authorList>
            <person name="Klenk H.-P."/>
        </authorList>
    </citation>
    <scope>NUCLEOTIDE SEQUENCE [LARGE SCALE GENOMIC DNA]</scope>
    <source>
        <strain evidence="5 6">DSM 18448</strain>
    </source>
</reference>
<dbReference type="PANTHER" id="PTHR16305">
    <property type="entry name" value="TESTICULAR SOLUBLE ADENYLYL CYCLASE"/>
    <property type="match status" value="1"/>
</dbReference>
<proteinExistence type="predicted"/>
<dbReference type="GO" id="GO:0004016">
    <property type="term" value="F:adenylate cyclase activity"/>
    <property type="evidence" value="ECO:0007669"/>
    <property type="project" value="TreeGrafter"/>
</dbReference>
<dbReference type="GO" id="GO:0003677">
    <property type="term" value="F:DNA binding"/>
    <property type="evidence" value="ECO:0007669"/>
    <property type="project" value="UniProtKB-KW"/>
</dbReference>
<dbReference type="EMBL" id="JACBZH010000001">
    <property type="protein sequence ID" value="NYH90208.1"/>
    <property type="molecule type" value="Genomic_DNA"/>
</dbReference>
<dbReference type="PANTHER" id="PTHR16305:SF35">
    <property type="entry name" value="TRANSCRIPTIONAL ACTIVATOR DOMAIN"/>
    <property type="match status" value="1"/>
</dbReference>
<dbReference type="SMART" id="SM00421">
    <property type="entry name" value="HTH_LUXR"/>
    <property type="match status" value="1"/>
</dbReference>
<feature type="region of interest" description="Disordered" evidence="3">
    <location>
        <begin position="860"/>
        <end position="886"/>
    </location>
</feature>
<name>A0A852ZEC6_9ACTN</name>
<keyword evidence="2" id="KW-0067">ATP-binding</keyword>
<dbReference type="PRINTS" id="PR00038">
    <property type="entry name" value="HTHLUXR"/>
</dbReference>
<evidence type="ECO:0000313" key="5">
    <source>
        <dbReference type="EMBL" id="NYH90208.1"/>
    </source>
</evidence>